<name>A0A4V4H1U5_9BACT</name>
<reference evidence="2 3" key="1">
    <citation type="submission" date="2019-04" db="EMBL/GenBank/DDBJ databases">
        <title>Niastella caeni sp. nov., isolated from activated sludge.</title>
        <authorList>
            <person name="Sheng M."/>
        </authorList>
    </citation>
    <scope>NUCLEOTIDE SEQUENCE [LARGE SCALE GENOMIC DNA]</scope>
    <source>
        <strain evidence="2 3">HX-2-15</strain>
    </source>
</reference>
<feature type="coiled-coil region" evidence="1">
    <location>
        <begin position="92"/>
        <end position="128"/>
    </location>
</feature>
<keyword evidence="1" id="KW-0175">Coiled coil</keyword>
<gene>
    <name evidence="2" type="ORF">FAM09_07135</name>
</gene>
<evidence type="ECO:0000313" key="2">
    <source>
        <dbReference type="EMBL" id="THU41866.1"/>
    </source>
</evidence>
<protein>
    <submittedName>
        <fullName evidence="2">Uncharacterized protein</fullName>
    </submittedName>
</protein>
<dbReference type="EMBL" id="STFF01000001">
    <property type="protein sequence ID" value="THU41866.1"/>
    <property type="molecule type" value="Genomic_DNA"/>
</dbReference>
<comment type="caution">
    <text evidence="2">The sequence shown here is derived from an EMBL/GenBank/DDBJ whole genome shotgun (WGS) entry which is preliminary data.</text>
</comment>
<evidence type="ECO:0000256" key="1">
    <source>
        <dbReference type="SAM" id="Coils"/>
    </source>
</evidence>
<sequence>MTKSELVAKQIREMQRLIESQDKEVSDMLKRHDLHREKNTAAYWEQRREKQLAELKKRHVMERDQLKGIHDEEYHDLAIIHSINRDAEITEKAEKNTLNRNLEERNHKEELEREKTLLEKVREMVKRKFKTKNREPEM</sequence>
<dbReference type="Proteomes" id="UP000306918">
    <property type="component" value="Unassembled WGS sequence"/>
</dbReference>
<dbReference type="RefSeq" id="WP_136576354.1">
    <property type="nucleotide sequence ID" value="NZ_STFF01000001.1"/>
</dbReference>
<organism evidence="2 3">
    <name type="scientific">Niastella caeni</name>
    <dbReference type="NCBI Taxonomy" id="2569763"/>
    <lineage>
        <taxon>Bacteria</taxon>
        <taxon>Pseudomonadati</taxon>
        <taxon>Bacteroidota</taxon>
        <taxon>Chitinophagia</taxon>
        <taxon>Chitinophagales</taxon>
        <taxon>Chitinophagaceae</taxon>
        <taxon>Niastella</taxon>
    </lineage>
</organism>
<dbReference type="OrthoDB" id="9995488at2"/>
<keyword evidence="3" id="KW-1185">Reference proteome</keyword>
<accession>A0A4V4H1U5</accession>
<evidence type="ECO:0000313" key="3">
    <source>
        <dbReference type="Proteomes" id="UP000306918"/>
    </source>
</evidence>
<dbReference type="AlphaFoldDB" id="A0A4V4H1U5"/>
<proteinExistence type="predicted"/>